<dbReference type="GO" id="GO:0016887">
    <property type="term" value="F:ATP hydrolysis activity"/>
    <property type="evidence" value="ECO:0007669"/>
    <property type="project" value="InterPro"/>
</dbReference>
<feature type="coiled-coil region" evidence="1">
    <location>
        <begin position="453"/>
        <end position="480"/>
    </location>
</feature>
<dbReference type="Pfam" id="PF12102">
    <property type="entry name" value="MrcB_N"/>
    <property type="match status" value="1"/>
</dbReference>
<name>A0AAW7MDM3_9STAP</name>
<evidence type="ECO:0000313" key="3">
    <source>
        <dbReference type="EMBL" id="MDN4533106.1"/>
    </source>
</evidence>
<organism evidence="4 5">
    <name type="scientific">Staphylococcus auricularis</name>
    <dbReference type="NCBI Taxonomy" id="29379"/>
    <lineage>
        <taxon>Bacteria</taxon>
        <taxon>Bacillati</taxon>
        <taxon>Bacillota</taxon>
        <taxon>Bacilli</taxon>
        <taxon>Bacillales</taxon>
        <taxon>Staphylococcaceae</taxon>
        <taxon>Staphylococcus</taxon>
    </lineage>
</organism>
<dbReference type="Gene3D" id="3.30.920.90">
    <property type="match status" value="1"/>
</dbReference>
<dbReference type="InterPro" id="IPR027417">
    <property type="entry name" value="P-loop_NTPase"/>
</dbReference>
<dbReference type="InterPro" id="IPR003593">
    <property type="entry name" value="AAA+_ATPase"/>
</dbReference>
<keyword evidence="1" id="KW-0175">Coiled coil</keyword>
<proteinExistence type="predicted"/>
<dbReference type="InterPro" id="IPR011704">
    <property type="entry name" value="ATPase_dyneun-rel_AAA"/>
</dbReference>
<dbReference type="RefSeq" id="WP_150888322.1">
    <property type="nucleotide sequence ID" value="NZ_CAKZJA010000015.1"/>
</dbReference>
<dbReference type="EMBL" id="JAUHQC010000010">
    <property type="protein sequence ID" value="MDN4533392.1"/>
    <property type="molecule type" value="Genomic_DNA"/>
</dbReference>
<dbReference type="PANTHER" id="PTHR37291">
    <property type="entry name" value="5-METHYLCYTOSINE-SPECIFIC RESTRICTION ENZYME B"/>
    <property type="match status" value="1"/>
</dbReference>
<dbReference type="Proteomes" id="UP001171687">
    <property type="component" value="Unassembled WGS sequence"/>
</dbReference>
<dbReference type="EMBL" id="JAUHQC010000009">
    <property type="protein sequence ID" value="MDN4533106.1"/>
    <property type="molecule type" value="Genomic_DNA"/>
</dbReference>
<evidence type="ECO:0000313" key="5">
    <source>
        <dbReference type="Proteomes" id="UP001171687"/>
    </source>
</evidence>
<protein>
    <submittedName>
        <fullName evidence="4">DUF3578 domain-containing protein</fullName>
    </submittedName>
</protein>
<dbReference type="SMART" id="SM00382">
    <property type="entry name" value="AAA"/>
    <property type="match status" value="1"/>
</dbReference>
<dbReference type="PANTHER" id="PTHR37291:SF1">
    <property type="entry name" value="TYPE IV METHYL-DIRECTED RESTRICTION ENZYME ECOKMCRB SUBUNIT"/>
    <property type="match status" value="1"/>
</dbReference>
<dbReference type="InterPro" id="IPR021961">
    <property type="entry name" value="McrB_DNA-bd"/>
</dbReference>
<comment type="caution">
    <text evidence="4">The sequence shown here is derived from an EMBL/GenBank/DDBJ whole genome shotgun (WGS) entry which is preliminary data.</text>
</comment>
<dbReference type="Gene3D" id="3.40.50.300">
    <property type="entry name" value="P-loop containing nucleotide triphosphate hydrolases"/>
    <property type="match status" value="1"/>
</dbReference>
<reference evidence="4" key="1">
    <citation type="submission" date="2023-07" db="EMBL/GenBank/DDBJ databases">
        <title>Evaluation of the beneficial properties of pineapple isolates.</title>
        <authorList>
            <person name="Adefiranye O."/>
        </authorList>
    </citation>
    <scope>NUCLEOTIDE SEQUENCE</scope>
    <source>
        <strain evidence="4">PAPLE_T1</strain>
    </source>
</reference>
<feature type="domain" description="AAA+ ATPase" evidence="2">
    <location>
        <begin position="259"/>
        <end position="449"/>
    </location>
</feature>
<accession>A0AAW7MDM3</accession>
<sequence length="546" mass="62617">MTLSTTIKKIEQNYFKEIEKGHNIDSSIVRLVKTTMVEELKSIENLKDYKIKGSIGTGLFSSIPWVAIMDENIANSTSEGIFIVFLFSADEKRVYLVLTQGITYLKTKKFTDKDIVETSKLVYKILDFPKSKPINIDLNSEQDLPKSYEKITISGYEYRIDQMPDTSTIENDISNLVDDYEQLIAKYKQLGNNLDQFYEYCIGDDLTEKNSAQFNNNMTVEEGTENADYFYDNDMDEENEIDPFLESEIVQTLTEKLINSKNIILRGAPGTGKSYLAKAIAANIIGASNKHLESSDQFEFVQFHPNYDYTDFVEGIRPVIGTNDIMGFKLEPGIFKVFCEKAKNAQNDNDSETGRNTDQKFVFVIDEINRGEISKIFGELFFSIDPSYRGITGAVKTQYANMETGNEKFYIPDNVYIIGTMNDIDRSVDTFDFAMRRRFRFIEIKANENTDMLDALGNNKDEAIQRMTQLNNAISQVEDLNSHYHIGASYFLKLKDINYEALWEDYLEPLLADYVKGMFNEEEMMESFKSAYNHSDSEIGSEDEIN</sequence>
<gene>
    <name evidence="3" type="ORF">QYH67_05890</name>
    <name evidence="4" type="ORF">QYH67_07430</name>
</gene>
<dbReference type="AlphaFoldDB" id="A0AAW7MDM3"/>
<dbReference type="CDD" id="cd00009">
    <property type="entry name" value="AAA"/>
    <property type="match status" value="1"/>
</dbReference>
<dbReference type="SUPFAM" id="SSF52540">
    <property type="entry name" value="P-loop containing nucleoside triphosphate hydrolases"/>
    <property type="match status" value="1"/>
</dbReference>
<dbReference type="InterPro" id="IPR052934">
    <property type="entry name" value="Methyl-DNA_Rec/Restrict_Enz"/>
</dbReference>
<evidence type="ECO:0000313" key="4">
    <source>
        <dbReference type="EMBL" id="MDN4533392.1"/>
    </source>
</evidence>
<evidence type="ECO:0000256" key="1">
    <source>
        <dbReference type="SAM" id="Coils"/>
    </source>
</evidence>
<dbReference type="GO" id="GO:0005524">
    <property type="term" value="F:ATP binding"/>
    <property type="evidence" value="ECO:0007669"/>
    <property type="project" value="InterPro"/>
</dbReference>
<dbReference type="Pfam" id="PF07728">
    <property type="entry name" value="AAA_5"/>
    <property type="match status" value="1"/>
</dbReference>
<evidence type="ECO:0000259" key="2">
    <source>
        <dbReference type="SMART" id="SM00382"/>
    </source>
</evidence>